<keyword evidence="7" id="KW-0524">Neurogenesis</keyword>
<comment type="subcellular location">
    <subcellularLocation>
        <location evidence="2">Cytoplasm</location>
    </subcellularLocation>
    <subcellularLocation>
        <location evidence="1">Nucleus</location>
    </subcellularLocation>
</comment>
<evidence type="ECO:0000256" key="8">
    <source>
        <dbReference type="ARBA" id="ARBA00022976"/>
    </source>
</evidence>
<dbReference type="EMBL" id="JAEMGP010000017">
    <property type="protein sequence ID" value="KAG5198739.1"/>
    <property type="molecule type" value="Genomic_DNA"/>
</dbReference>
<gene>
    <name evidence="13" type="ORF">JEQ12_007335</name>
</gene>
<dbReference type="GO" id="GO:0045746">
    <property type="term" value="P:negative regulation of Notch signaling pathway"/>
    <property type="evidence" value="ECO:0007669"/>
    <property type="project" value="TreeGrafter"/>
</dbReference>
<keyword evidence="9" id="KW-0539">Nucleus</keyword>
<dbReference type="GO" id="GO:0005737">
    <property type="term" value="C:cytoplasm"/>
    <property type="evidence" value="ECO:0007669"/>
    <property type="project" value="UniProtKB-SubCell"/>
</dbReference>
<accession>A0A835ZZE3</accession>
<evidence type="ECO:0000256" key="5">
    <source>
        <dbReference type="ARBA" id="ARBA00014447"/>
    </source>
</evidence>
<keyword evidence="6" id="KW-0963">Cytoplasm</keyword>
<evidence type="ECO:0000256" key="12">
    <source>
        <dbReference type="SAM" id="MobiDB-lite"/>
    </source>
</evidence>
<evidence type="ECO:0000256" key="3">
    <source>
        <dbReference type="ARBA" id="ARBA00010906"/>
    </source>
</evidence>
<sequence length="238" mass="25515">MKTPVEMAISGMQTLHVQHRGQSGYRVKVRPSYVDETLFGSPAGTRPAPPDFDPPWIKKANRTRGVGTGVSQALGANGSCESTSSSGSTPTLTPRKKNKYRLISHTPSYCDESLFGSRPEGAGWEAKWMARGVPMGSQRGAEFQRMALLGRPLGRPQGIGGALLGTDRAMVGSAPPDHLWLLPAFPTDTDWRVSPDIPVSSPVTATWRISANPGGVPQEGPHLLHHTHNIVSPPSVNK</sequence>
<evidence type="ECO:0000256" key="11">
    <source>
        <dbReference type="ARBA" id="ARBA00031318"/>
    </source>
</evidence>
<evidence type="ECO:0000256" key="4">
    <source>
        <dbReference type="ARBA" id="ARBA00011667"/>
    </source>
</evidence>
<comment type="subunit">
    <text evidence="4">Interacts with RBPJ/RBPSUH.</text>
</comment>
<dbReference type="GO" id="GO:0007399">
    <property type="term" value="P:nervous system development"/>
    <property type="evidence" value="ECO:0007669"/>
    <property type="project" value="UniProtKB-KW"/>
</dbReference>
<keyword evidence="8" id="KW-0914">Notch signaling pathway</keyword>
<dbReference type="InterPro" id="IPR031418">
    <property type="entry name" value="RITA1"/>
</dbReference>
<dbReference type="AlphaFoldDB" id="A0A835ZZE3"/>
<feature type="compositionally biased region" description="Polar residues" evidence="12">
    <location>
        <begin position="229"/>
        <end position="238"/>
    </location>
</feature>
<reference evidence="13 14" key="1">
    <citation type="submission" date="2020-12" db="EMBL/GenBank/DDBJ databases">
        <title>De novo assembly of Tibetan sheep genome.</title>
        <authorList>
            <person name="Li X."/>
        </authorList>
    </citation>
    <scope>NUCLEOTIDE SEQUENCE [LARGE SCALE GENOMIC DNA]</scope>
    <source>
        <tissue evidence="13">Heart</tissue>
    </source>
</reference>
<organism evidence="13 14">
    <name type="scientific">Ovis aries</name>
    <name type="common">Sheep</name>
    <dbReference type="NCBI Taxonomy" id="9940"/>
    <lineage>
        <taxon>Eukaryota</taxon>
        <taxon>Metazoa</taxon>
        <taxon>Chordata</taxon>
        <taxon>Craniata</taxon>
        <taxon>Vertebrata</taxon>
        <taxon>Euteleostomi</taxon>
        <taxon>Mammalia</taxon>
        <taxon>Eutheria</taxon>
        <taxon>Laurasiatheria</taxon>
        <taxon>Artiodactyla</taxon>
        <taxon>Ruminantia</taxon>
        <taxon>Pecora</taxon>
        <taxon>Bovidae</taxon>
        <taxon>Caprinae</taxon>
        <taxon>Ovis</taxon>
    </lineage>
</organism>
<dbReference type="PANTHER" id="PTHR34917:SF1">
    <property type="entry name" value="RBPJ-INTERACTING AND TUBULIN-ASSOCIATED PROTEIN 1"/>
    <property type="match status" value="1"/>
</dbReference>
<dbReference type="GO" id="GO:0005634">
    <property type="term" value="C:nucleus"/>
    <property type="evidence" value="ECO:0007669"/>
    <property type="project" value="UniProtKB-SubCell"/>
</dbReference>
<evidence type="ECO:0000256" key="9">
    <source>
        <dbReference type="ARBA" id="ARBA00023242"/>
    </source>
</evidence>
<dbReference type="Pfam" id="PF17066">
    <property type="entry name" value="RITA"/>
    <property type="match status" value="1"/>
</dbReference>
<proteinExistence type="inferred from homology"/>
<evidence type="ECO:0000256" key="2">
    <source>
        <dbReference type="ARBA" id="ARBA00004496"/>
    </source>
</evidence>
<feature type="region of interest" description="Disordered" evidence="12">
    <location>
        <begin position="68"/>
        <end position="97"/>
    </location>
</feature>
<evidence type="ECO:0000313" key="14">
    <source>
        <dbReference type="Proteomes" id="UP000664991"/>
    </source>
</evidence>
<name>A0A835ZZE3_SHEEP</name>
<comment type="function">
    <text evidence="10">Tubulin-binding protein that acts as a negative regulator of Notch signaling pathway. Shuttles between the cytoplasm and the nucleus and mediates the nuclear export of RBPJ/RBPSUH, thereby preventing the interaction between RBPJ/RBPSUH and NICD product of Notch proteins (Notch intracellular domain), leading to down-regulate Notch-mediated transcription. May play a role in neurogenesis.</text>
</comment>
<dbReference type="GO" id="GO:0015631">
    <property type="term" value="F:tubulin binding"/>
    <property type="evidence" value="ECO:0007669"/>
    <property type="project" value="InterPro"/>
</dbReference>
<dbReference type="Proteomes" id="UP000664991">
    <property type="component" value="Chromosome 17"/>
</dbReference>
<comment type="similarity">
    <text evidence="3">Belongs to the RITA family.</text>
</comment>
<protein>
    <recommendedName>
        <fullName evidence="5">RBPJ-interacting and tubulin-associated protein 1</fullName>
    </recommendedName>
    <alternativeName>
        <fullName evidence="11">RBPJ-interacting and tubulin-associated protein</fullName>
    </alternativeName>
</protein>
<feature type="region of interest" description="Disordered" evidence="12">
    <location>
        <begin position="219"/>
        <end position="238"/>
    </location>
</feature>
<evidence type="ECO:0000256" key="1">
    <source>
        <dbReference type="ARBA" id="ARBA00004123"/>
    </source>
</evidence>
<comment type="caution">
    <text evidence="13">The sequence shown here is derived from an EMBL/GenBank/DDBJ whole genome shotgun (WGS) entry which is preliminary data.</text>
</comment>
<feature type="compositionally biased region" description="Low complexity" evidence="12">
    <location>
        <begin position="79"/>
        <end position="93"/>
    </location>
</feature>
<dbReference type="GO" id="GO:0051168">
    <property type="term" value="P:nuclear export"/>
    <property type="evidence" value="ECO:0007669"/>
    <property type="project" value="InterPro"/>
</dbReference>
<dbReference type="GO" id="GO:0007219">
    <property type="term" value="P:Notch signaling pathway"/>
    <property type="evidence" value="ECO:0007669"/>
    <property type="project" value="UniProtKB-KW"/>
</dbReference>
<evidence type="ECO:0000313" key="13">
    <source>
        <dbReference type="EMBL" id="KAG5198739.1"/>
    </source>
</evidence>
<evidence type="ECO:0000256" key="10">
    <source>
        <dbReference type="ARBA" id="ARBA00024957"/>
    </source>
</evidence>
<evidence type="ECO:0000256" key="6">
    <source>
        <dbReference type="ARBA" id="ARBA00022490"/>
    </source>
</evidence>
<dbReference type="PANTHER" id="PTHR34917">
    <property type="entry name" value="RBPJ-INTERACTING AND TUBULIN-ASSOCIATED PROTEIN 1"/>
    <property type="match status" value="1"/>
</dbReference>
<evidence type="ECO:0000256" key="7">
    <source>
        <dbReference type="ARBA" id="ARBA00022902"/>
    </source>
</evidence>